<comment type="function">
    <text evidence="6">RNaseP catalyzes the removal of the 5'-leader sequence from pre-tRNA to produce the mature 5'-terminus. It can also cleave other RNA substrates such as 4.5S RNA. The protein component plays an auxiliary but essential role in vivo by binding to the 5'-leader sequence and broadening the substrate specificity of the ribozyme.</text>
</comment>
<evidence type="ECO:0000256" key="3">
    <source>
        <dbReference type="ARBA" id="ARBA00022759"/>
    </source>
</evidence>
<keyword evidence="5 6" id="KW-0694">RNA-binding</keyword>
<dbReference type="GO" id="GO:0000049">
    <property type="term" value="F:tRNA binding"/>
    <property type="evidence" value="ECO:0007669"/>
    <property type="project" value="UniProtKB-UniRule"/>
</dbReference>
<dbReference type="Gene3D" id="3.30.230.10">
    <property type="match status" value="1"/>
</dbReference>
<keyword evidence="2 6" id="KW-0540">Nuclease</keyword>
<dbReference type="NCBIfam" id="TIGR00188">
    <property type="entry name" value="rnpA"/>
    <property type="match status" value="1"/>
</dbReference>
<dbReference type="InterPro" id="IPR000100">
    <property type="entry name" value="RNase_P"/>
</dbReference>
<name>A0AA46AJ73_9CLOT</name>
<dbReference type="Proteomes" id="UP001158066">
    <property type="component" value="Unassembled WGS sequence"/>
</dbReference>
<evidence type="ECO:0000256" key="5">
    <source>
        <dbReference type="ARBA" id="ARBA00022884"/>
    </source>
</evidence>
<comment type="caution">
    <text evidence="9">The sequence shown here is derived from an EMBL/GenBank/DDBJ whole genome shotgun (WGS) entry which is preliminary data.</text>
</comment>
<dbReference type="GO" id="GO:0042781">
    <property type="term" value="F:3'-tRNA processing endoribonuclease activity"/>
    <property type="evidence" value="ECO:0007669"/>
    <property type="project" value="TreeGrafter"/>
</dbReference>
<comment type="similarity">
    <text evidence="6">Belongs to the RnpA family.</text>
</comment>
<accession>A0AA46AJ73</accession>
<dbReference type="PANTHER" id="PTHR33992">
    <property type="entry name" value="RIBONUCLEASE P PROTEIN COMPONENT"/>
    <property type="match status" value="1"/>
</dbReference>
<keyword evidence="3 6" id="KW-0255">Endonuclease</keyword>
<dbReference type="Pfam" id="PF00825">
    <property type="entry name" value="Ribonuclease_P"/>
    <property type="match status" value="1"/>
</dbReference>
<dbReference type="GO" id="GO:0004526">
    <property type="term" value="F:ribonuclease P activity"/>
    <property type="evidence" value="ECO:0007669"/>
    <property type="project" value="UniProtKB-UniRule"/>
</dbReference>
<reference evidence="9" key="1">
    <citation type="submission" date="2017-05" db="EMBL/GenBank/DDBJ databases">
        <authorList>
            <person name="Varghese N."/>
            <person name="Submissions S."/>
        </authorList>
    </citation>
    <scope>NUCLEOTIDE SEQUENCE</scope>
    <source>
        <strain evidence="9">Su22</strain>
    </source>
</reference>
<dbReference type="HAMAP" id="MF_00227">
    <property type="entry name" value="RNase_P"/>
    <property type="match status" value="1"/>
</dbReference>
<protein>
    <recommendedName>
        <fullName evidence="6 7">Ribonuclease P protein component</fullName>
        <shortName evidence="6">RNase P protein</shortName>
        <shortName evidence="6">RNaseP protein</shortName>
        <ecNumber evidence="6 7">3.1.26.5</ecNumber>
    </recommendedName>
    <alternativeName>
        <fullName evidence="6">Protein C5</fullName>
    </alternativeName>
</protein>
<evidence type="ECO:0000256" key="6">
    <source>
        <dbReference type="HAMAP-Rule" id="MF_00227"/>
    </source>
</evidence>
<proteinExistence type="inferred from homology"/>
<dbReference type="SUPFAM" id="SSF54211">
    <property type="entry name" value="Ribosomal protein S5 domain 2-like"/>
    <property type="match status" value="1"/>
</dbReference>
<dbReference type="EC" id="3.1.26.5" evidence="6 7"/>
<dbReference type="GO" id="GO:0001682">
    <property type="term" value="P:tRNA 5'-leader removal"/>
    <property type="evidence" value="ECO:0007669"/>
    <property type="project" value="UniProtKB-UniRule"/>
</dbReference>
<sequence>MNRTQALKKNREFRRVYQLGKSTANRNLVLHYLKNQTDETRVGITVSKKVGKSVVRNLVKRRIKESLRELEEKLPLGYDLVWIARAGCGEADYHTLKSAVAHLLRKNFHQKRLQSSQSKNRGESQKPGN</sequence>
<dbReference type="RefSeq" id="WP_346771741.1">
    <property type="nucleotide sequence ID" value="NZ_FXUF01000007.1"/>
</dbReference>
<keyword evidence="4 6" id="KW-0378">Hydrolase</keyword>
<evidence type="ECO:0000256" key="1">
    <source>
        <dbReference type="ARBA" id="ARBA00022694"/>
    </source>
</evidence>
<keyword evidence="1 6" id="KW-0819">tRNA processing</keyword>
<dbReference type="PANTHER" id="PTHR33992:SF1">
    <property type="entry name" value="RIBONUCLEASE P PROTEIN COMPONENT"/>
    <property type="match status" value="1"/>
</dbReference>
<feature type="compositionally biased region" description="Basic and acidic residues" evidence="8">
    <location>
        <begin position="120"/>
        <end position="129"/>
    </location>
</feature>
<evidence type="ECO:0000256" key="8">
    <source>
        <dbReference type="SAM" id="MobiDB-lite"/>
    </source>
</evidence>
<feature type="region of interest" description="Disordered" evidence="8">
    <location>
        <begin position="110"/>
        <end position="129"/>
    </location>
</feature>
<comment type="subunit">
    <text evidence="6">Consists of a catalytic RNA component (M1 or rnpB) and a protein subunit.</text>
</comment>
<dbReference type="EMBL" id="FXUF01000007">
    <property type="protein sequence ID" value="SMP58387.1"/>
    <property type="molecule type" value="Genomic_DNA"/>
</dbReference>
<evidence type="ECO:0000313" key="9">
    <source>
        <dbReference type="EMBL" id="SMP58387.1"/>
    </source>
</evidence>
<comment type="catalytic activity">
    <reaction evidence="6">
        <text>Endonucleolytic cleavage of RNA, removing 5'-extranucleotides from tRNA precursor.</text>
        <dbReference type="EC" id="3.1.26.5"/>
    </reaction>
</comment>
<keyword evidence="10" id="KW-1185">Reference proteome</keyword>
<organism evidence="9 10">
    <name type="scientific">Anoxynatronum buryatiense</name>
    <dbReference type="NCBI Taxonomy" id="489973"/>
    <lineage>
        <taxon>Bacteria</taxon>
        <taxon>Bacillati</taxon>
        <taxon>Bacillota</taxon>
        <taxon>Clostridia</taxon>
        <taxon>Eubacteriales</taxon>
        <taxon>Clostridiaceae</taxon>
        <taxon>Anoxynatronum</taxon>
    </lineage>
</organism>
<dbReference type="GO" id="GO:0030677">
    <property type="term" value="C:ribonuclease P complex"/>
    <property type="evidence" value="ECO:0007669"/>
    <property type="project" value="TreeGrafter"/>
</dbReference>
<dbReference type="InterPro" id="IPR014721">
    <property type="entry name" value="Ribsml_uS5_D2-typ_fold_subgr"/>
</dbReference>
<dbReference type="InterPro" id="IPR020568">
    <property type="entry name" value="Ribosomal_Su5_D2-typ_SF"/>
</dbReference>
<gene>
    <name evidence="6" type="primary">rnpA</name>
    <name evidence="9" type="ORF">SAMN06296020_10773</name>
</gene>
<evidence type="ECO:0000313" key="10">
    <source>
        <dbReference type="Proteomes" id="UP001158066"/>
    </source>
</evidence>
<evidence type="ECO:0000256" key="7">
    <source>
        <dbReference type="NCBIfam" id="TIGR00188"/>
    </source>
</evidence>
<dbReference type="AlphaFoldDB" id="A0AA46AJ73"/>
<evidence type="ECO:0000256" key="4">
    <source>
        <dbReference type="ARBA" id="ARBA00022801"/>
    </source>
</evidence>
<evidence type="ECO:0000256" key="2">
    <source>
        <dbReference type="ARBA" id="ARBA00022722"/>
    </source>
</evidence>